<protein>
    <submittedName>
        <fullName evidence="1">Uncharacterized protein</fullName>
    </submittedName>
</protein>
<proteinExistence type="predicted"/>
<evidence type="ECO:0000313" key="1">
    <source>
        <dbReference type="EMBL" id="PWN67622.1"/>
    </source>
</evidence>
<keyword evidence="2" id="KW-1185">Reference proteome</keyword>
<dbReference type="EMBL" id="PPEI02000001">
    <property type="protein sequence ID" value="PWN67622.1"/>
    <property type="molecule type" value="Genomic_DNA"/>
</dbReference>
<dbReference type="RefSeq" id="WP_109618136.1">
    <property type="nucleotide sequence ID" value="NZ_PPEI02000001.1"/>
</dbReference>
<reference evidence="1" key="1">
    <citation type="submission" date="2018-04" db="EMBL/GenBank/DDBJ databases">
        <title>Draft Genome Sequences of Chryseobacterium lactis NCTC11390T isolated from milk, Chryseobacterium oncorhynchi 701B-08T from rainbow trout, and Chryseobacterium viscerum 687B-08T from diseased fish.</title>
        <authorList>
            <person name="Jeong J.-J."/>
            <person name="Lee Y.J."/>
            <person name="Pathiraja D."/>
            <person name="Park B."/>
            <person name="Choi I.-G."/>
            <person name="Kim K.D."/>
        </authorList>
    </citation>
    <scope>NUCLEOTIDE SEQUENCE [LARGE SCALE GENOMIC DNA]</scope>
    <source>
        <strain evidence="1">701B-08</strain>
    </source>
</reference>
<name>A0A316X153_9FLAO</name>
<sequence length="61" mass="7137">MKNNFKHKNMKNLKALSKNKMKTITAGMKWTSDRGCGVLDLRGGKPRWQAELEQWWCNLTN</sequence>
<accession>A0A316X153</accession>
<organism evidence="1 2">
    <name type="scientific">Chryseobacterium oncorhynchi</name>
    <dbReference type="NCBI Taxonomy" id="741074"/>
    <lineage>
        <taxon>Bacteria</taxon>
        <taxon>Pseudomonadati</taxon>
        <taxon>Bacteroidota</taxon>
        <taxon>Flavobacteriia</taxon>
        <taxon>Flavobacteriales</taxon>
        <taxon>Weeksellaceae</taxon>
        <taxon>Chryseobacterium group</taxon>
        <taxon>Chryseobacterium</taxon>
    </lineage>
</organism>
<dbReference type="AlphaFoldDB" id="A0A316X153"/>
<dbReference type="Proteomes" id="UP000236182">
    <property type="component" value="Unassembled WGS sequence"/>
</dbReference>
<comment type="caution">
    <text evidence="1">The sequence shown here is derived from an EMBL/GenBank/DDBJ whole genome shotgun (WGS) entry which is preliminary data.</text>
</comment>
<dbReference type="OrthoDB" id="1266053at2"/>
<gene>
    <name evidence="1" type="ORF">C1638_003255</name>
</gene>
<evidence type="ECO:0000313" key="2">
    <source>
        <dbReference type="Proteomes" id="UP000236182"/>
    </source>
</evidence>